<dbReference type="InterPro" id="IPR000626">
    <property type="entry name" value="Ubiquitin-like_dom"/>
</dbReference>
<dbReference type="InterPro" id="IPR039540">
    <property type="entry name" value="UBL3-like_ubiquitin_dom"/>
</dbReference>
<dbReference type="AlphaFoldDB" id="A0A9X0A851"/>
<organism evidence="3 4">
    <name type="scientific">Sclerotinia nivalis</name>
    <dbReference type="NCBI Taxonomy" id="352851"/>
    <lineage>
        <taxon>Eukaryota</taxon>
        <taxon>Fungi</taxon>
        <taxon>Dikarya</taxon>
        <taxon>Ascomycota</taxon>
        <taxon>Pezizomycotina</taxon>
        <taxon>Leotiomycetes</taxon>
        <taxon>Helotiales</taxon>
        <taxon>Sclerotiniaceae</taxon>
        <taxon>Sclerotinia</taxon>
    </lineage>
</organism>
<dbReference type="EMBL" id="JAPEIS010000018">
    <property type="protein sequence ID" value="KAJ8057995.1"/>
    <property type="molecule type" value="Genomic_DNA"/>
</dbReference>
<dbReference type="Pfam" id="PF13881">
    <property type="entry name" value="Rad60-SLD_2"/>
    <property type="match status" value="1"/>
</dbReference>
<dbReference type="PANTHER" id="PTHR13169:SF0">
    <property type="entry name" value="UBIQUITIN-LIKE PROTEIN 3"/>
    <property type="match status" value="1"/>
</dbReference>
<evidence type="ECO:0000256" key="1">
    <source>
        <dbReference type="SAM" id="MobiDB-lite"/>
    </source>
</evidence>
<comment type="caution">
    <text evidence="3">The sequence shown here is derived from an EMBL/GenBank/DDBJ whole genome shotgun (WGS) entry which is preliminary data.</text>
</comment>
<feature type="region of interest" description="Disordered" evidence="1">
    <location>
        <begin position="1"/>
        <end position="25"/>
    </location>
</feature>
<feature type="region of interest" description="Disordered" evidence="1">
    <location>
        <begin position="64"/>
        <end position="174"/>
    </location>
</feature>
<feature type="compositionally biased region" description="Polar residues" evidence="1">
    <location>
        <begin position="102"/>
        <end position="116"/>
    </location>
</feature>
<feature type="compositionally biased region" description="Polar residues" evidence="1">
    <location>
        <begin position="64"/>
        <end position="74"/>
    </location>
</feature>
<protein>
    <recommendedName>
        <fullName evidence="2">Ubiquitin-like domain-containing protein</fullName>
    </recommendedName>
</protein>
<feature type="compositionally biased region" description="Polar residues" evidence="1">
    <location>
        <begin position="14"/>
        <end position="25"/>
    </location>
</feature>
<evidence type="ECO:0000259" key="2">
    <source>
        <dbReference type="PROSITE" id="PS50053"/>
    </source>
</evidence>
<dbReference type="SUPFAM" id="SSF54236">
    <property type="entry name" value="Ubiquitin-like"/>
    <property type="match status" value="1"/>
</dbReference>
<feature type="region of interest" description="Disordered" evidence="1">
    <location>
        <begin position="290"/>
        <end position="312"/>
    </location>
</feature>
<dbReference type="Proteomes" id="UP001152300">
    <property type="component" value="Unassembled WGS sequence"/>
</dbReference>
<reference evidence="3" key="1">
    <citation type="submission" date="2022-11" db="EMBL/GenBank/DDBJ databases">
        <title>Genome Resource of Sclerotinia nivalis Strain SnTB1, a Plant Pathogen Isolated from American Ginseng.</title>
        <authorList>
            <person name="Fan S."/>
        </authorList>
    </citation>
    <scope>NUCLEOTIDE SEQUENCE</scope>
    <source>
        <strain evidence="3">SnTB1</strain>
    </source>
</reference>
<dbReference type="Gene3D" id="3.10.20.90">
    <property type="entry name" value="Phosphatidylinositol 3-kinase Catalytic Subunit, Chain A, domain 1"/>
    <property type="match status" value="1"/>
</dbReference>
<proteinExistence type="predicted"/>
<evidence type="ECO:0000313" key="4">
    <source>
        <dbReference type="Proteomes" id="UP001152300"/>
    </source>
</evidence>
<feature type="domain" description="Ubiquitin-like" evidence="2">
    <location>
        <begin position="225"/>
        <end position="284"/>
    </location>
</feature>
<gene>
    <name evidence="3" type="ORF">OCU04_013168</name>
</gene>
<dbReference type="OrthoDB" id="1043111at2759"/>
<dbReference type="PROSITE" id="PS50053">
    <property type="entry name" value="UBIQUITIN_2"/>
    <property type="match status" value="1"/>
</dbReference>
<dbReference type="InterPro" id="IPR029071">
    <property type="entry name" value="Ubiquitin-like_domsf"/>
</dbReference>
<accession>A0A9X0A851</accession>
<keyword evidence="4" id="KW-1185">Reference proteome</keyword>
<name>A0A9X0A851_9HELO</name>
<sequence>MASSTSGAGHGTDPIQTTHISSNTAPVEMDEFGTSKRSIAGAGTSGLLNDILIPETSPITSDYQFYPSTSSALPTTTTTTTTADMVDSSNQYARVEDERSASQEQLTAQYTTNDESSPTDPAPAPPPTMSKSEGKAPATESSSDAQESRPTRARLGSEAIGPSTESTSIMPAPTAVDAGPALTITLLLGSGARHPYKIDEKYLTKRAVTVPGVTEDGKKDPLSISIYTLKELILREWREEWETKPSSPSSIRLIFFGKLLDDKEALKACKFNLDTSNVVHMTIRPQDIVDEEDASKAKSTSRGREDGESNAGCRCVIL</sequence>
<dbReference type="InterPro" id="IPR040015">
    <property type="entry name" value="UBL3-like"/>
</dbReference>
<dbReference type="PANTHER" id="PTHR13169">
    <property type="entry name" value="UBIQUITIN-LIKE PROTEIN 3 HCG-1 PROTEIN"/>
    <property type="match status" value="1"/>
</dbReference>
<evidence type="ECO:0000313" key="3">
    <source>
        <dbReference type="EMBL" id="KAJ8057995.1"/>
    </source>
</evidence>